<evidence type="ECO:0000256" key="9">
    <source>
        <dbReference type="ARBA" id="ARBA00022691"/>
    </source>
</evidence>
<proteinExistence type="inferred from homology"/>
<dbReference type="EC" id="2.3.1.231" evidence="4"/>
<dbReference type="InterPro" id="IPR015915">
    <property type="entry name" value="Kelch-typ_b-propeller"/>
</dbReference>
<comment type="pathway">
    <text evidence="2">tRNA modification; wybutosine-tRNA(Phe) biosynthesis.</text>
</comment>
<keyword evidence="10" id="KW-0819">tRNA processing</keyword>
<feature type="region of interest" description="Disordered" evidence="14">
    <location>
        <begin position="1"/>
        <end position="118"/>
    </location>
</feature>
<dbReference type="InterPro" id="IPR007213">
    <property type="entry name" value="Ppm1/Ppm2/Tcmp"/>
</dbReference>
<protein>
    <recommendedName>
        <fullName evidence="6">tRNA wybutosine-synthesizing protein 4</fullName>
        <ecNumber evidence="5">2.1.1.290</ecNumber>
        <ecNumber evidence="4">2.3.1.231</ecNumber>
    </recommendedName>
    <alternativeName>
        <fullName evidence="12">tRNA(Phe) (7-(3-amino-3-(methoxycarbonyl)propyl)wyosine(37)-N)-methoxycarbonyltransferase</fullName>
    </alternativeName>
    <alternativeName>
        <fullName evidence="11">tRNA(Phe) (7-(3-amino-3-carboxypropyl)wyosine(37)-O)-methyltransferase</fullName>
    </alternativeName>
</protein>
<evidence type="ECO:0000256" key="14">
    <source>
        <dbReference type="SAM" id="MobiDB-lite"/>
    </source>
</evidence>
<dbReference type="FunFam" id="3.40.50.150:FF:000207">
    <property type="entry name" value="Leucine carboxyl methyltransferase 2"/>
    <property type="match status" value="1"/>
</dbReference>
<reference evidence="15" key="3">
    <citation type="submission" date="2025-09" db="UniProtKB">
        <authorList>
            <consortium name="Ensembl"/>
        </authorList>
    </citation>
    <scope>IDENTIFICATION</scope>
</reference>
<evidence type="ECO:0000256" key="6">
    <source>
        <dbReference type="ARBA" id="ARBA00018045"/>
    </source>
</evidence>
<dbReference type="PANTHER" id="PTHR46529">
    <property type="entry name" value="TRNA WYBUTOSINE-SYNTHESIZING PROTEIN 4"/>
    <property type="match status" value="1"/>
</dbReference>
<feature type="compositionally biased region" description="Low complexity" evidence="14">
    <location>
        <begin position="101"/>
        <end position="118"/>
    </location>
</feature>
<dbReference type="GO" id="GO:0008175">
    <property type="term" value="F:tRNA methyltransferase activity"/>
    <property type="evidence" value="ECO:0007669"/>
    <property type="project" value="TreeGrafter"/>
</dbReference>
<comment type="similarity">
    <text evidence="3">Belongs to the methyltransferase superfamily. LCMT family.</text>
</comment>
<dbReference type="GeneTree" id="ENSGT00940000162599"/>
<reference evidence="15 16" key="1">
    <citation type="journal article" date="2019" name="Proc. Natl. Acad. Sci. U.S.A.">
        <title>Regulatory changes in pterin and carotenoid genes underlie balanced color polymorphisms in the wall lizard.</title>
        <authorList>
            <person name="Andrade P."/>
            <person name="Pinho C."/>
            <person name="Perez I de Lanuza G."/>
            <person name="Afonso S."/>
            <person name="Brejcha J."/>
            <person name="Rubin C.J."/>
            <person name="Wallerman O."/>
            <person name="Pereira P."/>
            <person name="Sabatino S.J."/>
            <person name="Bellati A."/>
            <person name="Pellitteri-Rosa D."/>
            <person name="Bosakova Z."/>
            <person name="Bunikis I."/>
            <person name="Carretero M.A."/>
            <person name="Feiner N."/>
            <person name="Marsik P."/>
            <person name="Pauperio F."/>
            <person name="Salvi D."/>
            <person name="Soler L."/>
            <person name="While G.M."/>
            <person name="Uller T."/>
            <person name="Font E."/>
            <person name="Andersson L."/>
            <person name="Carneiro M."/>
        </authorList>
    </citation>
    <scope>NUCLEOTIDE SEQUENCE</scope>
</reference>
<evidence type="ECO:0000313" key="15">
    <source>
        <dbReference type="Ensembl" id="ENSPMRP00000003163.1"/>
    </source>
</evidence>
<gene>
    <name evidence="15" type="primary">LCMT2</name>
</gene>
<evidence type="ECO:0000256" key="2">
    <source>
        <dbReference type="ARBA" id="ARBA00004797"/>
    </source>
</evidence>
<evidence type="ECO:0000256" key="7">
    <source>
        <dbReference type="ARBA" id="ARBA00022603"/>
    </source>
</evidence>
<dbReference type="SUPFAM" id="SSF53335">
    <property type="entry name" value="S-adenosyl-L-methionine-dependent methyltransferases"/>
    <property type="match status" value="1"/>
</dbReference>
<evidence type="ECO:0000256" key="3">
    <source>
        <dbReference type="ARBA" id="ARBA00010703"/>
    </source>
</evidence>
<evidence type="ECO:0000256" key="8">
    <source>
        <dbReference type="ARBA" id="ARBA00022679"/>
    </source>
</evidence>
<accession>A0A670HTY1</accession>
<dbReference type="GO" id="GO:0030488">
    <property type="term" value="P:tRNA methylation"/>
    <property type="evidence" value="ECO:0007669"/>
    <property type="project" value="TreeGrafter"/>
</dbReference>
<keyword evidence="7" id="KW-0489">Methyltransferase</keyword>
<dbReference type="PANTHER" id="PTHR46529:SF1">
    <property type="entry name" value="TRNA WYBUTOSINE-SYNTHESIZING PROTEIN 4"/>
    <property type="match status" value="1"/>
</dbReference>
<evidence type="ECO:0000256" key="11">
    <source>
        <dbReference type="ARBA" id="ARBA00029750"/>
    </source>
</evidence>
<organism evidence="15 16">
    <name type="scientific">Podarcis muralis</name>
    <name type="common">Wall lizard</name>
    <name type="synonym">Lacerta muralis</name>
    <dbReference type="NCBI Taxonomy" id="64176"/>
    <lineage>
        <taxon>Eukaryota</taxon>
        <taxon>Metazoa</taxon>
        <taxon>Chordata</taxon>
        <taxon>Craniata</taxon>
        <taxon>Vertebrata</taxon>
        <taxon>Euteleostomi</taxon>
        <taxon>Lepidosauria</taxon>
        <taxon>Squamata</taxon>
        <taxon>Bifurcata</taxon>
        <taxon>Unidentata</taxon>
        <taxon>Episquamata</taxon>
        <taxon>Laterata</taxon>
        <taxon>Lacertibaenia</taxon>
        <taxon>Lacertidae</taxon>
        <taxon>Podarcis</taxon>
    </lineage>
</organism>
<evidence type="ECO:0000256" key="12">
    <source>
        <dbReference type="ARBA" id="ARBA00030847"/>
    </source>
</evidence>
<dbReference type="Gene3D" id="3.40.50.150">
    <property type="entry name" value="Vaccinia Virus protein VP39"/>
    <property type="match status" value="1"/>
</dbReference>
<keyword evidence="16" id="KW-1185">Reference proteome</keyword>
<dbReference type="UniPathway" id="UPA00375"/>
<evidence type="ECO:0000256" key="1">
    <source>
        <dbReference type="ARBA" id="ARBA00001806"/>
    </source>
</evidence>
<keyword evidence="9" id="KW-0949">S-adenosyl-L-methionine</keyword>
<dbReference type="AlphaFoldDB" id="A0A670HTY1"/>
<evidence type="ECO:0000256" key="10">
    <source>
        <dbReference type="ARBA" id="ARBA00022694"/>
    </source>
</evidence>
<keyword evidence="8" id="KW-0808">Transferase</keyword>
<dbReference type="SUPFAM" id="SSF50965">
    <property type="entry name" value="Galactose oxidase, central domain"/>
    <property type="match status" value="1"/>
</dbReference>
<evidence type="ECO:0000256" key="4">
    <source>
        <dbReference type="ARBA" id="ARBA00012155"/>
    </source>
</evidence>
<dbReference type="EC" id="2.1.1.290" evidence="5"/>
<dbReference type="Proteomes" id="UP000472272">
    <property type="component" value="Chromosome 4"/>
</dbReference>
<comment type="catalytic activity">
    <reaction evidence="1">
        <text>7-[(3S)-3-amino-3-carboxypropyl]wyosine(37) in tRNA(Phe) + S-adenosyl-L-methionine = 7-[(3S)-(3-amino-3-methoxycarbonyl)propyl]wyosine(37) in tRNA(Phe) + S-adenosyl-L-homocysteine</text>
        <dbReference type="Rhea" id="RHEA:36903"/>
        <dbReference type="Rhea" id="RHEA-COMP:10379"/>
        <dbReference type="Rhea" id="RHEA-COMP:11844"/>
        <dbReference type="ChEBI" id="CHEBI:57856"/>
        <dbReference type="ChEBI" id="CHEBI:59789"/>
        <dbReference type="ChEBI" id="CHEBI:73543"/>
        <dbReference type="ChEBI" id="CHEBI:74275"/>
        <dbReference type="EC" id="2.1.1.290"/>
    </reaction>
</comment>
<dbReference type="GO" id="GO:0031591">
    <property type="term" value="P:wybutosine biosynthetic process"/>
    <property type="evidence" value="ECO:0007669"/>
    <property type="project" value="TreeGrafter"/>
</dbReference>
<dbReference type="OMA" id="FCILEQF"/>
<dbReference type="InterPro" id="IPR011043">
    <property type="entry name" value="Gal_Oxase/kelch_b-propeller"/>
</dbReference>
<dbReference type="Gene3D" id="2.120.10.80">
    <property type="entry name" value="Kelch-type beta propeller"/>
    <property type="match status" value="2"/>
</dbReference>
<dbReference type="InterPro" id="IPR029063">
    <property type="entry name" value="SAM-dependent_MTases_sf"/>
</dbReference>
<dbReference type="Pfam" id="PF13418">
    <property type="entry name" value="Beta-prop_TYW4"/>
    <property type="match status" value="1"/>
</dbReference>
<evidence type="ECO:0000256" key="13">
    <source>
        <dbReference type="ARBA" id="ARBA00049250"/>
    </source>
</evidence>
<evidence type="ECO:0000313" key="16">
    <source>
        <dbReference type="Proteomes" id="UP000472272"/>
    </source>
</evidence>
<sequence>MGVVVQHLQPPPPAPSQDRLRGQTRKLNSPGSAPVRRDQEVPPPPKPRRGRGWPLAASGAPSLWARGSVAGRRAERGGLMGRRRGRGRRGREQEAAPRPPSGRVASTGGSSAASKRSAAAMGYTRDRFALRMAPAGGRRAPAIHRGYYVRAQAVEHCVRAFLLSTQGCPLRQIISLGAGFDSLFFFLKSEGLLCHTVVFEVDFPDVARPKAALIRGTEELITLVGNDASAQALGATAFSGEDYRLLGVDLSELPRLEEALHRAGLDPKVPTMLLAEVVLTYMAVERSDALVQWAAGHFLHAWFILYEQIHPEDPFGRVMQNHFSRLNSHLRSLAQYPNCKAQRTRFLQRGWTQCSIVNMNEFYSHIVLGEERQRIQALEPFDEFEEWHLKCSHYFILVASKGETPAPNLLFPGLEASLTHSLPCFAGTLAASACAPVSGLRRYGHRSVIIAPDVILTTGGFGDHGGRHCRLTELHALIKQKDGWQGSRVTLAEPGEAWDGRLFHSLTLLQAGWAVVFGGRRSPVRPALEVCCLRVLESASASASGTLRVELTRLLPVEELPLPRWRHTATTVVHQGEAYLFVYGGCCSRQAVLADWCFLRLKEEGELSCQQIPVDGPVPAGRHSHSACGWAGGVLIAGGLDAAEQPLGTILFLRPAGKGFQWHSVETHPPVTPRYSHTAHVHRGRLLLVGGVWFHAPAVPGVTVIDLATGLTAEYCIDTASLEWPLMLHNHSSVFLPDEEELLLLGGGGNCFSFGTHLNCHPVRLALASMWSEP</sequence>
<dbReference type="Pfam" id="PF04072">
    <property type="entry name" value="LCM"/>
    <property type="match status" value="1"/>
</dbReference>
<evidence type="ECO:0000256" key="5">
    <source>
        <dbReference type="ARBA" id="ARBA00012779"/>
    </source>
</evidence>
<name>A0A670HTY1_PODMU</name>
<comment type="catalytic activity">
    <reaction evidence="13">
        <text>7-[(3S)-(3-amino-3-methoxycarbonyl)propyl]wyosine(37) in tRNA(Phe) + S-adenosyl-L-methionine + CO2 = wybutosine(37) in tRNA(Phe) + S-adenosyl-L-homocysteine + 2 H(+)</text>
        <dbReference type="Rhea" id="RHEA:37119"/>
        <dbReference type="Rhea" id="RHEA-COMP:11844"/>
        <dbReference type="Rhea" id="RHEA-COMP:11847"/>
        <dbReference type="ChEBI" id="CHEBI:15378"/>
        <dbReference type="ChEBI" id="CHEBI:16526"/>
        <dbReference type="ChEBI" id="CHEBI:57856"/>
        <dbReference type="ChEBI" id="CHEBI:59789"/>
        <dbReference type="ChEBI" id="CHEBI:73544"/>
        <dbReference type="ChEBI" id="CHEBI:74275"/>
        <dbReference type="EC" id="2.3.1.231"/>
    </reaction>
</comment>
<reference evidence="15" key="2">
    <citation type="submission" date="2025-08" db="UniProtKB">
        <authorList>
            <consortium name="Ensembl"/>
        </authorList>
    </citation>
    <scope>IDENTIFICATION</scope>
</reference>
<dbReference type="Ensembl" id="ENSPMRT00000003394.1">
    <property type="protein sequence ID" value="ENSPMRP00000003163.1"/>
    <property type="gene ID" value="ENSPMRG00000002247.1"/>
</dbReference>